<feature type="transmembrane region" description="Helical" evidence="1">
    <location>
        <begin position="20"/>
        <end position="41"/>
    </location>
</feature>
<evidence type="ECO:0000256" key="1">
    <source>
        <dbReference type="SAM" id="Phobius"/>
    </source>
</evidence>
<dbReference type="EMBL" id="CM002874">
    <property type="protein sequence ID" value="KFK33296.1"/>
    <property type="molecule type" value="Genomic_DNA"/>
</dbReference>
<sequence length="60" mass="6735">MCTRLNPPRDLLVDNRCCVLALTGAFWAAILLIVASHARFVKEIAHKMKDLVIELVEKGM</sequence>
<feature type="domain" description="DUF577" evidence="2">
    <location>
        <begin position="3"/>
        <end position="60"/>
    </location>
</feature>
<name>A0A087GTU4_ARAAL</name>
<keyword evidence="4" id="KW-1185">Reference proteome</keyword>
<proteinExistence type="predicted"/>
<dbReference type="AlphaFoldDB" id="A0A087GTU4"/>
<evidence type="ECO:0000313" key="4">
    <source>
        <dbReference type="Proteomes" id="UP000029120"/>
    </source>
</evidence>
<dbReference type="Gramene" id="KFK33296">
    <property type="protein sequence ID" value="KFK33296"/>
    <property type="gene ID" value="AALP_AA6G356500"/>
</dbReference>
<evidence type="ECO:0000313" key="3">
    <source>
        <dbReference type="EMBL" id="KFK33296.1"/>
    </source>
</evidence>
<organism evidence="3 4">
    <name type="scientific">Arabis alpina</name>
    <name type="common">Alpine rock-cress</name>
    <dbReference type="NCBI Taxonomy" id="50452"/>
    <lineage>
        <taxon>Eukaryota</taxon>
        <taxon>Viridiplantae</taxon>
        <taxon>Streptophyta</taxon>
        <taxon>Embryophyta</taxon>
        <taxon>Tracheophyta</taxon>
        <taxon>Spermatophyta</taxon>
        <taxon>Magnoliopsida</taxon>
        <taxon>eudicotyledons</taxon>
        <taxon>Gunneridae</taxon>
        <taxon>Pentapetalae</taxon>
        <taxon>rosids</taxon>
        <taxon>malvids</taxon>
        <taxon>Brassicales</taxon>
        <taxon>Brassicaceae</taxon>
        <taxon>Arabideae</taxon>
        <taxon>Arabis</taxon>
    </lineage>
</organism>
<protein>
    <recommendedName>
        <fullName evidence="2">DUF577 domain-containing protein</fullName>
    </recommendedName>
</protein>
<dbReference type="InterPro" id="IPR007598">
    <property type="entry name" value="DUF577"/>
</dbReference>
<reference evidence="4" key="1">
    <citation type="journal article" date="2015" name="Nat. Plants">
        <title>Genome expansion of Arabis alpina linked with retrotransposition and reduced symmetric DNA methylation.</title>
        <authorList>
            <person name="Willing E.M."/>
            <person name="Rawat V."/>
            <person name="Mandakova T."/>
            <person name="Maumus F."/>
            <person name="James G.V."/>
            <person name="Nordstroem K.J."/>
            <person name="Becker C."/>
            <person name="Warthmann N."/>
            <person name="Chica C."/>
            <person name="Szarzynska B."/>
            <person name="Zytnicki M."/>
            <person name="Albani M.C."/>
            <person name="Kiefer C."/>
            <person name="Bergonzi S."/>
            <person name="Castaings L."/>
            <person name="Mateos J.L."/>
            <person name="Berns M.C."/>
            <person name="Bujdoso N."/>
            <person name="Piofczyk T."/>
            <person name="de Lorenzo L."/>
            <person name="Barrero-Sicilia C."/>
            <person name="Mateos I."/>
            <person name="Piednoel M."/>
            <person name="Hagmann J."/>
            <person name="Chen-Min-Tao R."/>
            <person name="Iglesias-Fernandez R."/>
            <person name="Schuster S.C."/>
            <person name="Alonso-Blanco C."/>
            <person name="Roudier F."/>
            <person name="Carbonero P."/>
            <person name="Paz-Ares J."/>
            <person name="Davis S.J."/>
            <person name="Pecinka A."/>
            <person name="Quesneville H."/>
            <person name="Colot V."/>
            <person name="Lysak M.A."/>
            <person name="Weigel D."/>
            <person name="Coupland G."/>
            <person name="Schneeberger K."/>
        </authorList>
    </citation>
    <scope>NUCLEOTIDE SEQUENCE [LARGE SCALE GENOMIC DNA]</scope>
    <source>
        <strain evidence="4">cv. Pajares</strain>
    </source>
</reference>
<accession>A0A087GTU4</accession>
<evidence type="ECO:0000259" key="2">
    <source>
        <dbReference type="Pfam" id="PF04510"/>
    </source>
</evidence>
<dbReference type="Proteomes" id="UP000029120">
    <property type="component" value="Chromosome 6"/>
</dbReference>
<dbReference type="Pfam" id="PF04510">
    <property type="entry name" value="DUF577"/>
    <property type="match status" value="1"/>
</dbReference>
<gene>
    <name evidence="3" type="ordered locus">AALP_Aa6g356500</name>
</gene>
<keyword evidence="1" id="KW-0812">Transmembrane</keyword>
<keyword evidence="1" id="KW-0472">Membrane</keyword>
<keyword evidence="1" id="KW-1133">Transmembrane helix</keyword>